<protein>
    <submittedName>
        <fullName evidence="2">Uncharacterized protein</fullName>
    </submittedName>
</protein>
<name>A0A921UJ86_SORBI</name>
<dbReference type="PANTHER" id="PTHR35495:SF7">
    <property type="entry name" value="OS02G0164400 PROTEIN"/>
    <property type="match status" value="1"/>
</dbReference>
<dbReference type="EMBL" id="CM027683">
    <property type="protein sequence ID" value="KAG0531836.1"/>
    <property type="molecule type" value="Genomic_DNA"/>
</dbReference>
<organism evidence="2 3">
    <name type="scientific">Sorghum bicolor</name>
    <name type="common">Sorghum</name>
    <name type="synonym">Sorghum vulgare</name>
    <dbReference type="NCBI Taxonomy" id="4558"/>
    <lineage>
        <taxon>Eukaryota</taxon>
        <taxon>Viridiplantae</taxon>
        <taxon>Streptophyta</taxon>
        <taxon>Embryophyta</taxon>
        <taxon>Tracheophyta</taxon>
        <taxon>Spermatophyta</taxon>
        <taxon>Magnoliopsida</taxon>
        <taxon>Liliopsida</taxon>
        <taxon>Poales</taxon>
        <taxon>Poaceae</taxon>
        <taxon>PACMAD clade</taxon>
        <taxon>Panicoideae</taxon>
        <taxon>Andropogonodae</taxon>
        <taxon>Andropogoneae</taxon>
        <taxon>Sorghinae</taxon>
        <taxon>Sorghum</taxon>
    </lineage>
</organism>
<evidence type="ECO:0000313" key="2">
    <source>
        <dbReference type="EMBL" id="KAG0531836.1"/>
    </source>
</evidence>
<evidence type="ECO:0000313" key="3">
    <source>
        <dbReference type="Proteomes" id="UP000807115"/>
    </source>
</evidence>
<dbReference type="Proteomes" id="UP000807115">
    <property type="component" value="Chromosome 4"/>
</dbReference>
<evidence type="ECO:0000256" key="1">
    <source>
        <dbReference type="SAM" id="MobiDB-lite"/>
    </source>
</evidence>
<accession>A0A921UJ86</accession>
<dbReference type="PANTHER" id="PTHR35495">
    <property type="entry name" value="OS06G0679600 PROTEIN"/>
    <property type="match status" value="1"/>
</dbReference>
<feature type="region of interest" description="Disordered" evidence="1">
    <location>
        <begin position="59"/>
        <end position="89"/>
    </location>
</feature>
<gene>
    <name evidence="2" type="ORF">BDA96_04G056400</name>
</gene>
<feature type="compositionally biased region" description="Polar residues" evidence="1">
    <location>
        <begin position="59"/>
        <end position="71"/>
    </location>
</feature>
<sequence length="194" mass="21513">MVPIRVYQRAGPVPVNRLRHRLSPPLAICPRTLSVPAIVSLHCSLLPPPARLLKISYSSPANHPTQSTHLSCSPRLRRRHPSFAQPPAMDRRLRALPRASERHHHYQHQRFLRPGALARLRDSRIVARSVRSSACLLLPPRSASPSPARPPVLAGDEQPAAPRFLGTTSGYGRYPLRRRVVAARGVSFLPPPSP</sequence>
<dbReference type="AlphaFoldDB" id="A0A921UJ86"/>
<reference evidence="2" key="2">
    <citation type="submission" date="2020-10" db="EMBL/GenBank/DDBJ databases">
        <authorList>
            <person name="Cooper E.A."/>
            <person name="Brenton Z.W."/>
            <person name="Flinn B.S."/>
            <person name="Jenkins J."/>
            <person name="Shu S."/>
            <person name="Flowers D."/>
            <person name="Luo F."/>
            <person name="Wang Y."/>
            <person name="Xia P."/>
            <person name="Barry K."/>
            <person name="Daum C."/>
            <person name="Lipzen A."/>
            <person name="Yoshinaga Y."/>
            <person name="Schmutz J."/>
            <person name="Saski C."/>
            <person name="Vermerris W."/>
            <person name="Kresovich S."/>
        </authorList>
    </citation>
    <scope>NUCLEOTIDE SEQUENCE</scope>
</reference>
<reference evidence="2" key="1">
    <citation type="journal article" date="2019" name="BMC Genomics">
        <title>A new reference genome for Sorghum bicolor reveals high levels of sequence similarity between sweet and grain genotypes: implications for the genetics of sugar metabolism.</title>
        <authorList>
            <person name="Cooper E.A."/>
            <person name="Brenton Z.W."/>
            <person name="Flinn B.S."/>
            <person name="Jenkins J."/>
            <person name="Shu S."/>
            <person name="Flowers D."/>
            <person name="Luo F."/>
            <person name="Wang Y."/>
            <person name="Xia P."/>
            <person name="Barry K."/>
            <person name="Daum C."/>
            <person name="Lipzen A."/>
            <person name="Yoshinaga Y."/>
            <person name="Schmutz J."/>
            <person name="Saski C."/>
            <person name="Vermerris W."/>
            <person name="Kresovich S."/>
        </authorList>
    </citation>
    <scope>NUCLEOTIDE SEQUENCE</scope>
</reference>
<comment type="caution">
    <text evidence="2">The sequence shown here is derived from an EMBL/GenBank/DDBJ whole genome shotgun (WGS) entry which is preliminary data.</text>
</comment>
<proteinExistence type="predicted"/>
<feature type="region of interest" description="Disordered" evidence="1">
    <location>
        <begin position="138"/>
        <end position="168"/>
    </location>
</feature>